<name>A0A699QQQ4_TANCI</name>
<evidence type="ECO:0000313" key="1">
    <source>
        <dbReference type="EMBL" id="GFC74690.1"/>
    </source>
</evidence>
<proteinExistence type="predicted"/>
<dbReference type="AlphaFoldDB" id="A0A699QQQ4"/>
<feature type="non-terminal residue" evidence="1">
    <location>
        <position position="1"/>
    </location>
</feature>
<sequence>FALDILTDGPATVEMVNATKDNFDDDDLVKFQELLLDAEKPLYEGCPDFTKLSAIVKLLNLKGKYGASDKFFTELLGLIKKMLPAGNEMDDKDLTACRTCRISRWRVDNKTHKVYENIPAKRAIDEKFLEIAKDPRNLRLGISADGVQEIGITLYGQF</sequence>
<dbReference type="EMBL" id="BKCJ011048463">
    <property type="protein sequence ID" value="GFC74690.1"/>
    <property type="molecule type" value="Genomic_DNA"/>
</dbReference>
<reference evidence="1" key="1">
    <citation type="journal article" date="2019" name="Sci. Rep.">
        <title>Draft genome of Tanacetum cinerariifolium, the natural source of mosquito coil.</title>
        <authorList>
            <person name="Yamashiro T."/>
            <person name="Shiraishi A."/>
            <person name="Satake H."/>
            <person name="Nakayama K."/>
        </authorList>
    </citation>
    <scope>NUCLEOTIDE SEQUENCE</scope>
</reference>
<comment type="caution">
    <text evidence="1">The sequence shown here is derived from an EMBL/GenBank/DDBJ whole genome shotgun (WGS) entry which is preliminary data.</text>
</comment>
<organism evidence="1">
    <name type="scientific">Tanacetum cinerariifolium</name>
    <name type="common">Dalmatian daisy</name>
    <name type="synonym">Chrysanthemum cinerariifolium</name>
    <dbReference type="NCBI Taxonomy" id="118510"/>
    <lineage>
        <taxon>Eukaryota</taxon>
        <taxon>Viridiplantae</taxon>
        <taxon>Streptophyta</taxon>
        <taxon>Embryophyta</taxon>
        <taxon>Tracheophyta</taxon>
        <taxon>Spermatophyta</taxon>
        <taxon>Magnoliopsida</taxon>
        <taxon>eudicotyledons</taxon>
        <taxon>Gunneridae</taxon>
        <taxon>Pentapetalae</taxon>
        <taxon>asterids</taxon>
        <taxon>campanulids</taxon>
        <taxon>Asterales</taxon>
        <taxon>Asteraceae</taxon>
        <taxon>Asteroideae</taxon>
        <taxon>Anthemideae</taxon>
        <taxon>Anthemidinae</taxon>
        <taxon>Tanacetum</taxon>
    </lineage>
</organism>
<protein>
    <submittedName>
        <fullName evidence="1">Uncharacterized protein</fullName>
    </submittedName>
</protein>
<gene>
    <name evidence="1" type="ORF">Tci_846660</name>
</gene>
<accession>A0A699QQQ4</accession>